<dbReference type="Proteomes" id="UP001151760">
    <property type="component" value="Unassembled WGS sequence"/>
</dbReference>
<evidence type="ECO:0000313" key="2">
    <source>
        <dbReference type="Proteomes" id="UP001151760"/>
    </source>
</evidence>
<dbReference type="EMBL" id="BQNB010016187">
    <property type="protein sequence ID" value="GJT48850.1"/>
    <property type="molecule type" value="Genomic_DNA"/>
</dbReference>
<dbReference type="PANTHER" id="PTHR47481">
    <property type="match status" value="1"/>
</dbReference>
<reference evidence="1" key="2">
    <citation type="submission" date="2022-01" db="EMBL/GenBank/DDBJ databases">
        <authorList>
            <person name="Yamashiro T."/>
            <person name="Shiraishi A."/>
            <person name="Satake H."/>
            <person name="Nakayama K."/>
        </authorList>
    </citation>
    <scope>NUCLEOTIDE SEQUENCE</scope>
</reference>
<organism evidence="1 2">
    <name type="scientific">Tanacetum coccineum</name>
    <dbReference type="NCBI Taxonomy" id="301880"/>
    <lineage>
        <taxon>Eukaryota</taxon>
        <taxon>Viridiplantae</taxon>
        <taxon>Streptophyta</taxon>
        <taxon>Embryophyta</taxon>
        <taxon>Tracheophyta</taxon>
        <taxon>Spermatophyta</taxon>
        <taxon>Magnoliopsida</taxon>
        <taxon>eudicotyledons</taxon>
        <taxon>Gunneridae</taxon>
        <taxon>Pentapetalae</taxon>
        <taxon>asterids</taxon>
        <taxon>campanulids</taxon>
        <taxon>Asterales</taxon>
        <taxon>Asteraceae</taxon>
        <taxon>Asteroideae</taxon>
        <taxon>Anthemideae</taxon>
        <taxon>Anthemidinae</taxon>
        <taxon>Tanacetum</taxon>
    </lineage>
</organism>
<dbReference type="PANTHER" id="PTHR47481:SF41">
    <property type="entry name" value="COPIA-LIKE POLYPROTEIN_RETROTRANSPOSON"/>
    <property type="match status" value="1"/>
</dbReference>
<gene>
    <name evidence="1" type="ORF">Tco_0975007</name>
</gene>
<evidence type="ECO:0000313" key="1">
    <source>
        <dbReference type="EMBL" id="GJT48850.1"/>
    </source>
</evidence>
<protein>
    <recommendedName>
        <fullName evidence="3">Retrotransposon Copia-like N-terminal domain-containing protein</fullName>
    </recommendedName>
</protein>
<accession>A0ABQ5ED61</accession>
<proteinExistence type="predicted"/>
<name>A0ABQ5ED61_9ASTR</name>
<keyword evidence="2" id="KW-1185">Reference proteome</keyword>
<reference evidence="1" key="1">
    <citation type="journal article" date="2022" name="Int. J. Mol. Sci.">
        <title>Draft Genome of Tanacetum Coccineum: Genomic Comparison of Closely Related Tanacetum-Family Plants.</title>
        <authorList>
            <person name="Yamashiro T."/>
            <person name="Shiraishi A."/>
            <person name="Nakayama K."/>
            <person name="Satake H."/>
        </authorList>
    </citation>
    <scope>NUCLEOTIDE SEQUENCE</scope>
</reference>
<comment type="caution">
    <text evidence="1">The sequence shown here is derived from an EMBL/GenBank/DDBJ whole genome shotgun (WGS) entry which is preliminary data.</text>
</comment>
<evidence type="ECO:0008006" key="3">
    <source>
        <dbReference type="Google" id="ProtNLM"/>
    </source>
</evidence>
<sequence>MAIEDTPPLPPPSSSTDKIIPFSIPNKVPIKLDLEKHNYNAWSSFFLIHLGGLELKAHVESKTASTNPEWEQLDDLIKMWILSSLCDSLQEQVVTTSGNAKKL</sequence>